<feature type="transmembrane region" description="Helical" evidence="1">
    <location>
        <begin position="134"/>
        <end position="162"/>
    </location>
</feature>
<keyword evidence="3" id="KW-1185">Reference proteome</keyword>
<dbReference type="OrthoDB" id="2923771at2759"/>
<keyword evidence="1" id="KW-0812">Transmembrane</keyword>
<evidence type="ECO:0000313" key="2">
    <source>
        <dbReference type="EMBL" id="KIJ62993.1"/>
    </source>
</evidence>
<accession>A0A0C9W767</accession>
<dbReference type="Proteomes" id="UP000053820">
    <property type="component" value="Unassembled WGS sequence"/>
</dbReference>
<proteinExistence type="predicted"/>
<sequence length="248" mass="27659">MTLFLNENATSNWNTTTPIGVFDAAAIRNPPPVSYITGRMLIPPQEFDTVLPMDPFLPYTQEKKSSTLFYPFDHFSTFTSMLAIDPNDNSTIPISGVVGYGSMINWSASSTFYAIPVGQDTLYSLVLTVARQRMIISFVLILVITNWILSLTVLWMTILVLFRARVDNGIILASTTVLFALPQIRASMPDSPPFGAFIDIAGYFMNVCLVSACTSVLLFSQLRYHYRPLITTSVTLKPEERQAFLVDT</sequence>
<dbReference type="Pfam" id="PF14494">
    <property type="entry name" value="DUF4436"/>
    <property type="match status" value="1"/>
</dbReference>
<dbReference type="InterPro" id="IPR027948">
    <property type="entry name" value="DUF4436"/>
</dbReference>
<protein>
    <submittedName>
        <fullName evidence="2">Unplaced genomic scaffold scaffold_19, whole genome shotgun sequence</fullName>
    </submittedName>
</protein>
<dbReference type="AlphaFoldDB" id="A0A0C9W767"/>
<feature type="transmembrane region" description="Helical" evidence="1">
    <location>
        <begin position="169"/>
        <end position="188"/>
    </location>
</feature>
<feature type="transmembrane region" description="Helical" evidence="1">
    <location>
        <begin position="200"/>
        <end position="219"/>
    </location>
</feature>
<keyword evidence="1" id="KW-1133">Transmembrane helix</keyword>
<name>A0A0C9W767_9AGAM</name>
<organism evidence="2 3">
    <name type="scientific">Hydnomerulius pinastri MD-312</name>
    <dbReference type="NCBI Taxonomy" id="994086"/>
    <lineage>
        <taxon>Eukaryota</taxon>
        <taxon>Fungi</taxon>
        <taxon>Dikarya</taxon>
        <taxon>Basidiomycota</taxon>
        <taxon>Agaricomycotina</taxon>
        <taxon>Agaricomycetes</taxon>
        <taxon>Agaricomycetidae</taxon>
        <taxon>Boletales</taxon>
        <taxon>Boletales incertae sedis</taxon>
        <taxon>Leucogyrophana</taxon>
    </lineage>
</organism>
<keyword evidence="1" id="KW-0472">Membrane</keyword>
<dbReference type="EMBL" id="KN839853">
    <property type="protein sequence ID" value="KIJ62993.1"/>
    <property type="molecule type" value="Genomic_DNA"/>
</dbReference>
<reference evidence="2 3" key="1">
    <citation type="submission" date="2014-04" db="EMBL/GenBank/DDBJ databases">
        <title>Evolutionary Origins and Diversification of the Mycorrhizal Mutualists.</title>
        <authorList>
            <consortium name="DOE Joint Genome Institute"/>
            <consortium name="Mycorrhizal Genomics Consortium"/>
            <person name="Kohler A."/>
            <person name="Kuo A."/>
            <person name="Nagy L.G."/>
            <person name="Floudas D."/>
            <person name="Copeland A."/>
            <person name="Barry K.W."/>
            <person name="Cichocki N."/>
            <person name="Veneault-Fourrey C."/>
            <person name="LaButti K."/>
            <person name="Lindquist E.A."/>
            <person name="Lipzen A."/>
            <person name="Lundell T."/>
            <person name="Morin E."/>
            <person name="Murat C."/>
            <person name="Riley R."/>
            <person name="Ohm R."/>
            <person name="Sun H."/>
            <person name="Tunlid A."/>
            <person name="Henrissat B."/>
            <person name="Grigoriev I.V."/>
            <person name="Hibbett D.S."/>
            <person name="Martin F."/>
        </authorList>
    </citation>
    <scope>NUCLEOTIDE SEQUENCE [LARGE SCALE GENOMIC DNA]</scope>
    <source>
        <strain evidence="2 3">MD-312</strain>
    </source>
</reference>
<evidence type="ECO:0000256" key="1">
    <source>
        <dbReference type="SAM" id="Phobius"/>
    </source>
</evidence>
<gene>
    <name evidence="2" type="ORF">HYDPIDRAFT_114151</name>
</gene>
<dbReference type="HOGENOM" id="CLU_1120291_0_0_1"/>
<evidence type="ECO:0000313" key="3">
    <source>
        <dbReference type="Proteomes" id="UP000053820"/>
    </source>
</evidence>